<dbReference type="OrthoDB" id="6046980at2"/>
<protein>
    <recommendedName>
        <fullName evidence="3">Helicase</fullName>
    </recommendedName>
</protein>
<sequence length="655" mass="74697">MQPEHFDFSSPIYLPITAETCEGVLQGQLTLDALSNPELAALMVIQNLPLSGGKVDHVKAEVLLGKLIDWDVDGKHTKNVSVLSEARRLFDAGKLYFGLEALKASKVRFLESAQVSAREYLLPDGKWDFCFRVNRFHALNPFSQQVVTGFNRERWLTAEQDKLLRTLRANLDEHLDVQGYAGIGKSHLLGALKDVLPRGRVLILARTKSKLDALRKRIGASAWFREQTFGELAQSLLAGQGVLAEKSRWQGKSGLAAELGILGFRKYAPERVVDICLDILKRYCESRDHAISRRHLPHFARPLSSMEQQVLLEYSSRVWKRLYFGMDWDRFTGFEALLKVKRASLEGGTVARQISHILIDESQDVPQSLMQIIERGKQALITLGDEYQKPKGPGLQWQREVRRREVVFSVRSGPKVEKLINPLISQHSYKSKVAFEGAGSADVVIERFPEGFVPPTGCVILTASPWDTMKWAMELASQGWISFAEDTDDLALVDEQRFTNMAHFMRSVVGLFKSEYYPQTQVDQEPMHPYFSQVLSWQQVCEENQYDESFKWVEAVLEKGYFVADVQSLCSRVRNHPSSLKLIQAQDAGGQEFDRVLLTPELMSTNRFKDAYAFDARICEVYIALSRARRQVFLPYDVDEWINYHKGQFRELYGF</sequence>
<dbReference type="Gene3D" id="3.40.50.300">
    <property type="entry name" value="P-loop containing nucleotide triphosphate hydrolases"/>
    <property type="match status" value="1"/>
</dbReference>
<evidence type="ECO:0000313" key="2">
    <source>
        <dbReference type="Proteomes" id="UP000268230"/>
    </source>
</evidence>
<dbReference type="InterPro" id="IPR027417">
    <property type="entry name" value="P-loop_NTPase"/>
</dbReference>
<reference evidence="1 2" key="1">
    <citation type="submission" date="2018-12" db="EMBL/GenBank/DDBJ databases">
        <authorList>
            <person name="Li S."/>
            <person name="Yang R."/>
            <person name="Chen G."/>
            <person name="Zou L."/>
            <person name="Zhang C."/>
            <person name="Chen Y."/>
            <person name="Liu Z."/>
            <person name="Li Y."/>
            <person name="Yan Y."/>
            <person name="Huang M."/>
            <person name="Chen T."/>
        </authorList>
    </citation>
    <scope>NUCLEOTIDE SEQUENCE [LARGE SCALE GENOMIC DNA]</scope>
    <source>
        <strain evidence="1 2">1257</strain>
    </source>
</reference>
<accession>A0A3Q8TW99</accession>
<evidence type="ECO:0000313" key="1">
    <source>
        <dbReference type="EMBL" id="AZL69814.1"/>
    </source>
</evidence>
<dbReference type="SUPFAM" id="SSF52540">
    <property type="entry name" value="P-loop containing nucleoside triphosphate hydrolases"/>
    <property type="match status" value="1"/>
</dbReference>
<name>A0A3Q8TW99_9PSED</name>
<proteinExistence type="predicted"/>
<gene>
    <name evidence="1" type="ORF">EJA05_19725</name>
</gene>
<dbReference type="Proteomes" id="UP000268230">
    <property type="component" value="Chromosome"/>
</dbReference>
<dbReference type="AlphaFoldDB" id="A0A3Q8TW99"/>
<organism evidence="1 2">
    <name type="scientific">Pseudomonas entomophila</name>
    <dbReference type="NCBI Taxonomy" id="312306"/>
    <lineage>
        <taxon>Bacteria</taxon>
        <taxon>Pseudomonadati</taxon>
        <taxon>Pseudomonadota</taxon>
        <taxon>Gammaproteobacteria</taxon>
        <taxon>Pseudomonadales</taxon>
        <taxon>Pseudomonadaceae</taxon>
        <taxon>Pseudomonas</taxon>
    </lineage>
</organism>
<dbReference type="EMBL" id="CP034338">
    <property type="protein sequence ID" value="AZL69814.1"/>
    <property type="molecule type" value="Genomic_DNA"/>
</dbReference>
<dbReference type="KEGG" id="pory:EJA05_19725"/>
<evidence type="ECO:0008006" key="3">
    <source>
        <dbReference type="Google" id="ProtNLM"/>
    </source>
</evidence>